<comment type="caution">
    <text evidence="2">The sequence shown here is derived from an EMBL/GenBank/DDBJ whole genome shotgun (WGS) entry which is preliminary data.</text>
</comment>
<evidence type="ECO:0000256" key="1">
    <source>
        <dbReference type="SAM" id="MobiDB-lite"/>
    </source>
</evidence>
<protein>
    <submittedName>
        <fullName evidence="2">Uncharacterized protein</fullName>
    </submittedName>
</protein>
<feature type="region of interest" description="Disordered" evidence="1">
    <location>
        <begin position="34"/>
        <end position="79"/>
    </location>
</feature>
<feature type="region of interest" description="Disordered" evidence="1">
    <location>
        <begin position="97"/>
        <end position="124"/>
    </location>
</feature>
<dbReference type="AlphaFoldDB" id="A0A4Y7SDN3"/>
<sequence>MKPSLTSTSDREERPTPLCWVRRVSASLPHLRPTYIYSQSLPTPPTQKLNHIYRLPTSPSSLRQSPYSETHSHSPPPSPTSSIYLLFALRLSLLASPLTPSPSTRPSASSPSQTAPQCSSPTKP</sequence>
<reference evidence="2 3" key="1">
    <citation type="journal article" date="2019" name="Nat. Ecol. Evol.">
        <title>Megaphylogeny resolves global patterns of mushroom evolution.</title>
        <authorList>
            <person name="Varga T."/>
            <person name="Krizsan K."/>
            <person name="Foldi C."/>
            <person name="Dima B."/>
            <person name="Sanchez-Garcia M."/>
            <person name="Sanchez-Ramirez S."/>
            <person name="Szollosi G.J."/>
            <person name="Szarkandi J.G."/>
            <person name="Papp V."/>
            <person name="Albert L."/>
            <person name="Andreopoulos W."/>
            <person name="Angelini C."/>
            <person name="Antonin V."/>
            <person name="Barry K.W."/>
            <person name="Bougher N.L."/>
            <person name="Buchanan P."/>
            <person name="Buyck B."/>
            <person name="Bense V."/>
            <person name="Catcheside P."/>
            <person name="Chovatia M."/>
            <person name="Cooper J."/>
            <person name="Damon W."/>
            <person name="Desjardin D."/>
            <person name="Finy P."/>
            <person name="Geml J."/>
            <person name="Haridas S."/>
            <person name="Hughes K."/>
            <person name="Justo A."/>
            <person name="Karasinski D."/>
            <person name="Kautmanova I."/>
            <person name="Kiss B."/>
            <person name="Kocsube S."/>
            <person name="Kotiranta H."/>
            <person name="LaButti K.M."/>
            <person name="Lechner B.E."/>
            <person name="Liimatainen K."/>
            <person name="Lipzen A."/>
            <person name="Lukacs Z."/>
            <person name="Mihaltcheva S."/>
            <person name="Morgado L.N."/>
            <person name="Niskanen T."/>
            <person name="Noordeloos M.E."/>
            <person name="Ohm R.A."/>
            <person name="Ortiz-Santana B."/>
            <person name="Ovrebo C."/>
            <person name="Racz N."/>
            <person name="Riley R."/>
            <person name="Savchenko A."/>
            <person name="Shiryaev A."/>
            <person name="Soop K."/>
            <person name="Spirin V."/>
            <person name="Szebenyi C."/>
            <person name="Tomsovsky M."/>
            <person name="Tulloss R.E."/>
            <person name="Uehling J."/>
            <person name="Grigoriev I.V."/>
            <person name="Vagvolgyi C."/>
            <person name="Papp T."/>
            <person name="Martin F.M."/>
            <person name="Miettinen O."/>
            <person name="Hibbett D.S."/>
            <person name="Nagy L.G."/>
        </authorList>
    </citation>
    <scope>NUCLEOTIDE SEQUENCE [LARGE SCALE GENOMIC DNA]</scope>
    <source>
        <strain evidence="2 3">FP101781</strain>
    </source>
</reference>
<evidence type="ECO:0000313" key="2">
    <source>
        <dbReference type="EMBL" id="TEB19790.1"/>
    </source>
</evidence>
<dbReference type="EMBL" id="QPFP01000173">
    <property type="protein sequence ID" value="TEB19790.1"/>
    <property type="molecule type" value="Genomic_DNA"/>
</dbReference>
<accession>A0A4Y7SDN3</accession>
<evidence type="ECO:0000313" key="3">
    <source>
        <dbReference type="Proteomes" id="UP000298030"/>
    </source>
</evidence>
<proteinExistence type="predicted"/>
<dbReference type="Proteomes" id="UP000298030">
    <property type="component" value="Unassembled WGS sequence"/>
</dbReference>
<gene>
    <name evidence="2" type="ORF">FA13DRAFT_324006</name>
</gene>
<name>A0A4Y7SDN3_COPMI</name>
<keyword evidence="3" id="KW-1185">Reference proteome</keyword>
<feature type="compositionally biased region" description="Polar residues" evidence="1">
    <location>
        <begin position="36"/>
        <end position="49"/>
    </location>
</feature>
<organism evidence="2 3">
    <name type="scientific">Coprinellus micaceus</name>
    <name type="common">Glistening ink-cap mushroom</name>
    <name type="synonym">Coprinus micaceus</name>
    <dbReference type="NCBI Taxonomy" id="71717"/>
    <lineage>
        <taxon>Eukaryota</taxon>
        <taxon>Fungi</taxon>
        <taxon>Dikarya</taxon>
        <taxon>Basidiomycota</taxon>
        <taxon>Agaricomycotina</taxon>
        <taxon>Agaricomycetes</taxon>
        <taxon>Agaricomycetidae</taxon>
        <taxon>Agaricales</taxon>
        <taxon>Agaricineae</taxon>
        <taxon>Psathyrellaceae</taxon>
        <taxon>Coprinellus</taxon>
    </lineage>
</organism>